<dbReference type="Pfam" id="PF07730">
    <property type="entry name" value="HisKA_3"/>
    <property type="match status" value="1"/>
</dbReference>
<dbReference type="PANTHER" id="PTHR24421:SF10">
    <property type="entry name" value="NITRATE_NITRITE SENSOR PROTEIN NARQ"/>
    <property type="match status" value="1"/>
</dbReference>
<dbReference type="RefSeq" id="WP_208257520.1">
    <property type="nucleotide sequence ID" value="NZ_JAGEOJ010000008.1"/>
</dbReference>
<dbReference type="InterPro" id="IPR036890">
    <property type="entry name" value="HATPase_C_sf"/>
</dbReference>
<organism evidence="11 12">
    <name type="scientific">Actinomadura barringtoniae</name>
    <dbReference type="NCBI Taxonomy" id="1427535"/>
    <lineage>
        <taxon>Bacteria</taxon>
        <taxon>Bacillati</taxon>
        <taxon>Actinomycetota</taxon>
        <taxon>Actinomycetes</taxon>
        <taxon>Streptosporangiales</taxon>
        <taxon>Thermomonosporaceae</taxon>
        <taxon>Actinomadura</taxon>
    </lineage>
</organism>
<evidence type="ECO:0000313" key="12">
    <source>
        <dbReference type="Proteomes" id="UP000669179"/>
    </source>
</evidence>
<evidence type="ECO:0000256" key="2">
    <source>
        <dbReference type="ARBA" id="ARBA00012438"/>
    </source>
</evidence>
<evidence type="ECO:0000256" key="5">
    <source>
        <dbReference type="ARBA" id="ARBA00022741"/>
    </source>
</evidence>
<dbReference type="EC" id="2.7.13.3" evidence="2"/>
<dbReference type="GO" id="GO:0005524">
    <property type="term" value="F:ATP binding"/>
    <property type="evidence" value="ECO:0007669"/>
    <property type="project" value="UniProtKB-KW"/>
</dbReference>
<dbReference type="CDD" id="cd16917">
    <property type="entry name" value="HATPase_UhpB-NarQ-NarX-like"/>
    <property type="match status" value="1"/>
</dbReference>
<keyword evidence="3" id="KW-0597">Phosphoprotein</keyword>
<dbReference type="InterPro" id="IPR055558">
    <property type="entry name" value="DUF7134"/>
</dbReference>
<evidence type="ECO:0000256" key="6">
    <source>
        <dbReference type="ARBA" id="ARBA00022777"/>
    </source>
</evidence>
<reference evidence="11" key="1">
    <citation type="submission" date="2021-03" db="EMBL/GenBank/DDBJ databases">
        <authorList>
            <person name="Kanchanasin P."/>
            <person name="Saeng-In P."/>
            <person name="Phongsopitanun W."/>
            <person name="Yuki M."/>
            <person name="Kudo T."/>
            <person name="Ohkuma M."/>
            <person name="Tanasupawat S."/>
        </authorList>
    </citation>
    <scope>NUCLEOTIDE SEQUENCE</scope>
    <source>
        <strain evidence="11">GKU 128</strain>
    </source>
</reference>
<dbReference type="InterPro" id="IPR003594">
    <property type="entry name" value="HATPase_dom"/>
</dbReference>
<feature type="domain" description="Histidine kinase/HSP90-like ATPase" evidence="10">
    <location>
        <begin position="278"/>
        <end position="370"/>
    </location>
</feature>
<keyword evidence="6 11" id="KW-0418">Kinase</keyword>
<accession>A0A939PGG9</accession>
<dbReference type="GO" id="GO:0000155">
    <property type="term" value="F:phosphorelay sensor kinase activity"/>
    <property type="evidence" value="ECO:0007669"/>
    <property type="project" value="InterPro"/>
</dbReference>
<dbReference type="SMART" id="SM00387">
    <property type="entry name" value="HATPase_c"/>
    <property type="match status" value="1"/>
</dbReference>
<evidence type="ECO:0000256" key="1">
    <source>
        <dbReference type="ARBA" id="ARBA00000085"/>
    </source>
</evidence>
<dbReference type="GO" id="GO:0046983">
    <property type="term" value="F:protein dimerization activity"/>
    <property type="evidence" value="ECO:0007669"/>
    <property type="project" value="InterPro"/>
</dbReference>
<evidence type="ECO:0000256" key="7">
    <source>
        <dbReference type="ARBA" id="ARBA00022840"/>
    </source>
</evidence>
<dbReference type="AlphaFoldDB" id="A0A939PGG9"/>
<comment type="catalytic activity">
    <reaction evidence="1">
        <text>ATP + protein L-histidine = ADP + protein N-phospho-L-histidine.</text>
        <dbReference type="EC" id="2.7.13.3"/>
    </reaction>
</comment>
<keyword evidence="12" id="KW-1185">Reference proteome</keyword>
<sequence length="371" mass="39266">MEILAALRRLPPVAVDAVITIACGLNVVLQAGINGRLEWWVPLVASAYSLPLMWRRRYPFAMTLLCGLGTSFLAPAKLLGQFPAVQLVMTYTFADLCPPGKRALAIAGTVAGVTGSILIPGDEFANLGVVGMAFAVAHALGTTARARRDRIAMLEERALRHAEEEQAAATRERERIAREMHDILAHSVSMIAIQAEGGSAVVRSDPGRAERVFDTIGSTARETLAQLRRVLGVLRSEDADRRPLPGLDGLPALAAGVRDAGLQVRLEEEGASRPVPPDLAATAYRIVQESLTNVVKHAGAGTVVVRVRWDEGALRLEVSDDGHGDAPDGGVGGGHGLTGMRERVVAAGGELVYGPRPEGTGFRVAADLPIV</sequence>
<dbReference type="SUPFAM" id="SSF55874">
    <property type="entry name" value="ATPase domain of HSP90 chaperone/DNA topoisomerase II/histidine kinase"/>
    <property type="match status" value="1"/>
</dbReference>
<evidence type="ECO:0000256" key="9">
    <source>
        <dbReference type="SAM" id="Coils"/>
    </source>
</evidence>
<dbReference type="GO" id="GO:0016020">
    <property type="term" value="C:membrane"/>
    <property type="evidence" value="ECO:0007669"/>
    <property type="project" value="InterPro"/>
</dbReference>
<dbReference type="Proteomes" id="UP000669179">
    <property type="component" value="Unassembled WGS sequence"/>
</dbReference>
<dbReference type="Gene3D" id="3.30.565.10">
    <property type="entry name" value="Histidine kinase-like ATPase, C-terminal domain"/>
    <property type="match status" value="1"/>
</dbReference>
<dbReference type="PANTHER" id="PTHR24421">
    <property type="entry name" value="NITRATE/NITRITE SENSOR PROTEIN NARX-RELATED"/>
    <property type="match status" value="1"/>
</dbReference>
<comment type="caution">
    <text evidence="11">The sequence shown here is derived from an EMBL/GenBank/DDBJ whole genome shotgun (WGS) entry which is preliminary data.</text>
</comment>
<keyword evidence="5" id="KW-0547">Nucleotide-binding</keyword>
<dbReference type="InterPro" id="IPR011712">
    <property type="entry name" value="Sig_transdc_His_kin_sub3_dim/P"/>
</dbReference>
<evidence type="ECO:0000256" key="3">
    <source>
        <dbReference type="ARBA" id="ARBA00022553"/>
    </source>
</evidence>
<protein>
    <recommendedName>
        <fullName evidence="2">histidine kinase</fullName>
        <ecNumber evidence="2">2.7.13.3</ecNumber>
    </recommendedName>
</protein>
<keyword evidence="9" id="KW-0175">Coiled coil</keyword>
<gene>
    <name evidence="11" type="ORF">J4573_21255</name>
</gene>
<evidence type="ECO:0000256" key="8">
    <source>
        <dbReference type="ARBA" id="ARBA00023012"/>
    </source>
</evidence>
<proteinExistence type="predicted"/>
<evidence type="ECO:0000259" key="10">
    <source>
        <dbReference type="SMART" id="SM00387"/>
    </source>
</evidence>
<dbReference type="InterPro" id="IPR050482">
    <property type="entry name" value="Sensor_HK_TwoCompSys"/>
</dbReference>
<name>A0A939PGG9_9ACTN</name>
<keyword evidence="7" id="KW-0067">ATP-binding</keyword>
<evidence type="ECO:0000256" key="4">
    <source>
        <dbReference type="ARBA" id="ARBA00022679"/>
    </source>
</evidence>
<keyword evidence="4" id="KW-0808">Transferase</keyword>
<dbReference type="EMBL" id="JAGEOJ010000008">
    <property type="protein sequence ID" value="MBO2449643.1"/>
    <property type="molecule type" value="Genomic_DNA"/>
</dbReference>
<feature type="coiled-coil region" evidence="9">
    <location>
        <begin position="152"/>
        <end position="179"/>
    </location>
</feature>
<dbReference type="Gene3D" id="1.20.5.1930">
    <property type="match status" value="1"/>
</dbReference>
<evidence type="ECO:0000313" key="11">
    <source>
        <dbReference type="EMBL" id="MBO2449643.1"/>
    </source>
</evidence>
<dbReference type="Pfam" id="PF23539">
    <property type="entry name" value="DUF7134"/>
    <property type="match status" value="1"/>
</dbReference>
<dbReference type="Pfam" id="PF02518">
    <property type="entry name" value="HATPase_c"/>
    <property type="match status" value="1"/>
</dbReference>
<keyword evidence="8" id="KW-0902">Two-component regulatory system</keyword>